<dbReference type="GO" id="GO:0008270">
    <property type="term" value="F:zinc ion binding"/>
    <property type="evidence" value="ECO:0007669"/>
    <property type="project" value="UniProtKB-UniRule"/>
</dbReference>
<keyword evidence="1" id="KW-0479">Metal-binding</keyword>
<reference evidence="5" key="1">
    <citation type="submission" date="2017-02" db="UniProtKB">
        <authorList>
            <consortium name="WormBaseParasite"/>
        </authorList>
    </citation>
    <scope>IDENTIFICATION</scope>
</reference>
<accession>A0A0N4Y1Z9</accession>
<dbReference type="EMBL" id="UYSL01020177">
    <property type="protein sequence ID" value="VDL73272.1"/>
    <property type="molecule type" value="Genomic_DNA"/>
</dbReference>
<dbReference type="WBParaSite" id="NBR_0000968201-mRNA-1">
    <property type="protein sequence ID" value="NBR_0000968201-mRNA-1"/>
    <property type="gene ID" value="NBR_0000968201"/>
</dbReference>
<dbReference type="Proteomes" id="UP000271162">
    <property type="component" value="Unassembled WGS sequence"/>
</dbReference>
<keyword evidence="4" id="KW-1185">Reference proteome</keyword>
<dbReference type="UniPathway" id="UPA00143"/>
<comment type="pathway">
    <text evidence="1">Protein modification; protein ubiquitination.</text>
</comment>
<dbReference type="STRING" id="27835.A0A0N4Y1Z9"/>
<dbReference type="OMA" id="NSHAFIN"/>
<organism evidence="5">
    <name type="scientific">Nippostrongylus brasiliensis</name>
    <name type="common">Rat hookworm</name>
    <dbReference type="NCBI Taxonomy" id="27835"/>
    <lineage>
        <taxon>Eukaryota</taxon>
        <taxon>Metazoa</taxon>
        <taxon>Ecdysozoa</taxon>
        <taxon>Nematoda</taxon>
        <taxon>Chromadorea</taxon>
        <taxon>Rhabditida</taxon>
        <taxon>Rhabditina</taxon>
        <taxon>Rhabditomorpha</taxon>
        <taxon>Strongyloidea</taxon>
        <taxon>Heligmosomidae</taxon>
        <taxon>Nippostrongylus</taxon>
    </lineage>
</organism>
<comment type="similarity">
    <text evidence="1">Belongs to the E3 ubiquitin-protein ligase UBR1-like family.</text>
</comment>
<keyword evidence="1" id="KW-0833">Ubl conjugation pathway</keyword>
<dbReference type="EC" id="2.3.2.27" evidence="1"/>
<dbReference type="PANTHER" id="PTHR21497">
    <property type="entry name" value="UBIQUITIN LIGASE E3 ALPHA-RELATED"/>
    <property type="match status" value="1"/>
</dbReference>
<keyword evidence="1" id="KW-0863">Zinc-finger</keyword>
<sequence length="181" mass="20567">MEPLMWRPFLILDLPQEYDILFARYFQRSCINCSKVPLFPFVCLLCSALVCLDSCCNITDVSGLERAMSTNEVERLACAQSCNVFQHAVECGRESCCFLALNSSLIVIVREGLAAIWGSVYLDAHGEEDRNLRRGKPLFLSARRVDCLRSDWAEQEWERTGGSWTTMGGLQQLLKDAHSYR</sequence>
<dbReference type="AlphaFoldDB" id="A0A0N4Y1Z9"/>
<dbReference type="GO" id="GO:0005737">
    <property type="term" value="C:cytoplasm"/>
    <property type="evidence" value="ECO:0007669"/>
    <property type="project" value="TreeGrafter"/>
</dbReference>
<keyword evidence="1" id="KW-0808">Transferase</keyword>
<evidence type="ECO:0000313" key="4">
    <source>
        <dbReference type="Proteomes" id="UP000271162"/>
    </source>
</evidence>
<gene>
    <name evidence="3" type="ORF">NBR_LOCUS9683</name>
</gene>
<dbReference type="PANTHER" id="PTHR21497:SF39">
    <property type="entry name" value="E3 UBIQUITIN-PROTEIN LIGASE UBR3"/>
    <property type="match status" value="1"/>
</dbReference>
<proteinExistence type="inferred from homology"/>
<evidence type="ECO:0000256" key="1">
    <source>
        <dbReference type="RuleBase" id="RU366018"/>
    </source>
</evidence>
<dbReference type="Pfam" id="PF18995">
    <property type="entry name" value="PRT6_C"/>
    <property type="match status" value="1"/>
</dbReference>
<dbReference type="GO" id="GO:0071596">
    <property type="term" value="P:ubiquitin-dependent protein catabolic process via the N-end rule pathway"/>
    <property type="evidence" value="ECO:0007669"/>
    <property type="project" value="UniProtKB-UniRule"/>
</dbReference>
<dbReference type="InterPro" id="IPR044046">
    <property type="entry name" value="E3_ligase_UBR-like_C"/>
</dbReference>
<evidence type="ECO:0000313" key="5">
    <source>
        <dbReference type="WBParaSite" id="NBR_0000968201-mRNA-1"/>
    </source>
</evidence>
<name>A0A0N4Y1Z9_NIPBR</name>
<protein>
    <recommendedName>
        <fullName evidence="1">E3 ubiquitin-protein ligase</fullName>
        <ecNumber evidence="1">2.3.2.27</ecNumber>
    </recommendedName>
</protein>
<comment type="catalytic activity">
    <reaction evidence="1">
        <text>S-ubiquitinyl-[E2 ubiquitin-conjugating enzyme]-L-cysteine + [acceptor protein]-L-lysine = [E2 ubiquitin-conjugating enzyme]-L-cysteine + N(6)-ubiquitinyl-[acceptor protein]-L-lysine.</text>
        <dbReference type="EC" id="2.3.2.27"/>
    </reaction>
</comment>
<dbReference type="GO" id="GO:0016567">
    <property type="term" value="P:protein ubiquitination"/>
    <property type="evidence" value="ECO:0007669"/>
    <property type="project" value="UniProtKB-UniRule"/>
</dbReference>
<dbReference type="GO" id="GO:0000151">
    <property type="term" value="C:ubiquitin ligase complex"/>
    <property type="evidence" value="ECO:0007669"/>
    <property type="project" value="TreeGrafter"/>
</dbReference>
<evidence type="ECO:0000313" key="3">
    <source>
        <dbReference type="EMBL" id="VDL73272.1"/>
    </source>
</evidence>
<dbReference type="InterPro" id="IPR039164">
    <property type="entry name" value="UBR1-like"/>
</dbReference>
<dbReference type="GO" id="GO:0061630">
    <property type="term" value="F:ubiquitin protein ligase activity"/>
    <property type="evidence" value="ECO:0007669"/>
    <property type="project" value="UniProtKB-UniRule"/>
</dbReference>
<comment type="function">
    <text evidence="1">Ubiquitin ligase protein which is a component of the N-end rule pathway. Recognizes and binds to proteins bearing specific N-terminal residues that are destabilizing according to the N-end rule, leading to their ubiquitination and subsequent degradation.</text>
</comment>
<evidence type="ECO:0000259" key="2">
    <source>
        <dbReference type="Pfam" id="PF18995"/>
    </source>
</evidence>
<feature type="domain" description="E3 ubiquitin-protein ligase UBR-like C-terminal" evidence="2">
    <location>
        <begin position="9"/>
        <end position="153"/>
    </location>
</feature>
<reference evidence="3 4" key="2">
    <citation type="submission" date="2018-11" db="EMBL/GenBank/DDBJ databases">
        <authorList>
            <consortium name="Pathogen Informatics"/>
        </authorList>
    </citation>
    <scope>NUCLEOTIDE SEQUENCE [LARGE SCALE GENOMIC DNA]</scope>
</reference>
<keyword evidence="1" id="KW-0862">Zinc</keyword>